<accession>A0A1I8A5F0</accession>
<proteinExistence type="predicted"/>
<dbReference type="AlphaFoldDB" id="A0A1I8A5F0"/>
<protein>
    <submittedName>
        <fullName evidence="2">BZIP domain-containing protein</fullName>
    </submittedName>
</protein>
<dbReference type="WBParaSite" id="L893_g32756.t1">
    <property type="protein sequence ID" value="L893_g32756.t1"/>
    <property type="gene ID" value="L893_g32756"/>
</dbReference>
<keyword evidence="1" id="KW-1185">Reference proteome</keyword>
<reference evidence="2" key="1">
    <citation type="submission" date="2016-11" db="UniProtKB">
        <authorList>
            <consortium name="WormBaseParasite"/>
        </authorList>
    </citation>
    <scope>IDENTIFICATION</scope>
</reference>
<organism evidence="1 2">
    <name type="scientific">Steinernema glaseri</name>
    <dbReference type="NCBI Taxonomy" id="37863"/>
    <lineage>
        <taxon>Eukaryota</taxon>
        <taxon>Metazoa</taxon>
        <taxon>Ecdysozoa</taxon>
        <taxon>Nematoda</taxon>
        <taxon>Chromadorea</taxon>
        <taxon>Rhabditida</taxon>
        <taxon>Tylenchina</taxon>
        <taxon>Panagrolaimomorpha</taxon>
        <taxon>Strongyloidoidea</taxon>
        <taxon>Steinernematidae</taxon>
        <taxon>Steinernema</taxon>
    </lineage>
</organism>
<sequence length="89" mass="10748">MFSCICPPKDTKPTKKKLSSLFFCKKKTPPRDVPEKRLSVYERREKIYADNERDRQRFREEKLKETEAIQQAVEQLMEFERLSELNHSL</sequence>
<name>A0A1I8A5F0_9BILA</name>
<evidence type="ECO:0000313" key="1">
    <source>
        <dbReference type="Proteomes" id="UP000095287"/>
    </source>
</evidence>
<dbReference type="Proteomes" id="UP000095287">
    <property type="component" value="Unplaced"/>
</dbReference>
<evidence type="ECO:0000313" key="2">
    <source>
        <dbReference type="WBParaSite" id="L893_g32756.t1"/>
    </source>
</evidence>